<dbReference type="Proteomes" id="UP001283212">
    <property type="component" value="Unassembled WGS sequence"/>
</dbReference>
<evidence type="ECO:0000313" key="2">
    <source>
        <dbReference type="Proteomes" id="UP001283212"/>
    </source>
</evidence>
<gene>
    <name evidence="1" type="ORF">McpCs1_17780</name>
</gene>
<protein>
    <submittedName>
        <fullName evidence="1">Uncharacterized protein</fullName>
    </submittedName>
</protein>
<proteinExistence type="predicted"/>
<dbReference type="AlphaFoldDB" id="A0AAE4MH65"/>
<evidence type="ECO:0000313" key="1">
    <source>
        <dbReference type="EMBL" id="MDV0444369.1"/>
    </source>
</evidence>
<name>A0AAE4MH65_9EURY</name>
<sequence>MRKHIYLILTKEENDLLDDIVRSAGFSTRTEYIAAAVKTTLYGLNTGEWIEKIRKLATDKNRAETVFFALLTELAFPAIAMKGSKIALEALIEELKSEMYNRTGIVPETSELELLAGEYETLYRPELLAYRTETRTRTYLEENP</sequence>
<reference evidence="1 2" key="1">
    <citation type="submission" date="2023-06" db="EMBL/GenBank/DDBJ databases">
        <title>Genome sequence of Methancorpusculaceae sp. Cs1.</title>
        <authorList>
            <person name="Protasov E."/>
            <person name="Platt K."/>
            <person name="Poehlein A."/>
            <person name="Daniel R."/>
            <person name="Brune A."/>
        </authorList>
    </citation>
    <scope>NUCLEOTIDE SEQUENCE [LARGE SCALE GENOMIC DNA]</scope>
    <source>
        <strain evidence="1 2">Cs1</strain>
    </source>
</reference>
<organism evidence="1 2">
    <name type="scientific">Methanorbis rubei</name>
    <dbReference type="NCBI Taxonomy" id="3028300"/>
    <lineage>
        <taxon>Archaea</taxon>
        <taxon>Methanobacteriati</taxon>
        <taxon>Methanobacteriota</taxon>
        <taxon>Stenosarchaea group</taxon>
        <taxon>Methanomicrobia</taxon>
        <taxon>Methanomicrobiales</taxon>
        <taxon>Methanocorpusculaceae</taxon>
        <taxon>Methanorbis</taxon>
    </lineage>
</organism>
<comment type="caution">
    <text evidence="1">The sequence shown here is derived from an EMBL/GenBank/DDBJ whole genome shotgun (WGS) entry which is preliminary data.</text>
</comment>
<keyword evidence="2" id="KW-1185">Reference proteome</keyword>
<accession>A0AAE4MH65</accession>
<dbReference type="EMBL" id="JAWDKB010000008">
    <property type="protein sequence ID" value="MDV0444369.1"/>
    <property type="molecule type" value="Genomic_DNA"/>
</dbReference>